<keyword evidence="7" id="KW-1015">Disulfide bond</keyword>
<comment type="similarity">
    <text evidence="10">Belongs to the G-protein coupled receptor 1 family.</text>
</comment>
<keyword evidence="2" id="KW-1003">Cell membrane</keyword>
<reference evidence="13 14" key="1">
    <citation type="journal article" date="2017" name="PLoS Biol.">
        <title>The sea cucumber genome provides insights into morphological evolution and visceral regeneration.</title>
        <authorList>
            <person name="Zhang X."/>
            <person name="Sun L."/>
            <person name="Yuan J."/>
            <person name="Sun Y."/>
            <person name="Gao Y."/>
            <person name="Zhang L."/>
            <person name="Li S."/>
            <person name="Dai H."/>
            <person name="Hamel J.F."/>
            <person name="Liu C."/>
            <person name="Yu Y."/>
            <person name="Liu S."/>
            <person name="Lin W."/>
            <person name="Guo K."/>
            <person name="Jin S."/>
            <person name="Xu P."/>
            <person name="Storey K.B."/>
            <person name="Huan P."/>
            <person name="Zhang T."/>
            <person name="Zhou Y."/>
            <person name="Zhang J."/>
            <person name="Lin C."/>
            <person name="Li X."/>
            <person name="Xing L."/>
            <person name="Huo D."/>
            <person name="Sun M."/>
            <person name="Wang L."/>
            <person name="Mercier A."/>
            <person name="Li F."/>
            <person name="Yang H."/>
            <person name="Xiang J."/>
        </authorList>
    </citation>
    <scope>NUCLEOTIDE SEQUENCE [LARGE SCALE GENOMIC DNA]</scope>
    <source>
        <strain evidence="13">Shaxun</strain>
        <tissue evidence="13">Muscle</tissue>
    </source>
</reference>
<feature type="domain" description="G-protein coupled receptors family 1 profile" evidence="12">
    <location>
        <begin position="42"/>
        <end position="132"/>
    </location>
</feature>
<comment type="caution">
    <text evidence="13">The sequence shown here is derived from an EMBL/GenBank/DDBJ whole genome shotgun (WGS) entry which is preliminary data.</text>
</comment>
<dbReference type="Pfam" id="PF00001">
    <property type="entry name" value="7tm_1"/>
    <property type="match status" value="1"/>
</dbReference>
<dbReference type="InterPro" id="IPR000276">
    <property type="entry name" value="GPCR_Rhodpsn"/>
</dbReference>
<evidence type="ECO:0000313" key="14">
    <source>
        <dbReference type="Proteomes" id="UP000230750"/>
    </source>
</evidence>
<keyword evidence="3 10" id="KW-0812">Transmembrane</keyword>
<keyword evidence="9 10" id="KW-0807">Transducer</keyword>
<evidence type="ECO:0000259" key="12">
    <source>
        <dbReference type="PROSITE" id="PS50262"/>
    </source>
</evidence>
<name>A0A2G8L9B9_STIJA</name>
<accession>A0A2G8L9B9</accession>
<keyword evidence="8 10" id="KW-0675">Receptor</keyword>
<gene>
    <name evidence="13" type="ORF">BSL78_06382</name>
</gene>
<keyword evidence="5 10" id="KW-0297">G-protein coupled receptor</keyword>
<evidence type="ECO:0000256" key="4">
    <source>
        <dbReference type="ARBA" id="ARBA00022989"/>
    </source>
</evidence>
<evidence type="ECO:0000313" key="13">
    <source>
        <dbReference type="EMBL" id="PIK56740.1"/>
    </source>
</evidence>
<dbReference type="PROSITE" id="PS00237">
    <property type="entry name" value="G_PROTEIN_RECEP_F1_1"/>
    <property type="match status" value="1"/>
</dbReference>
<dbReference type="PANTHER" id="PTHR24248">
    <property type="entry name" value="ADRENERGIC RECEPTOR-RELATED G-PROTEIN COUPLED RECEPTOR"/>
    <property type="match status" value="1"/>
</dbReference>
<evidence type="ECO:0000256" key="9">
    <source>
        <dbReference type="ARBA" id="ARBA00023224"/>
    </source>
</evidence>
<sequence>METTEAYLSDLNVTTLSPASDVIPRLTRAAILFTIAFLVIASNLLIIIAFSVEKRLRVYTNYYIISMAIADAMLGLTGMGLSLFQNILGYRWTFGYVSCNIVLTFSHTSLHVSVLMLVVISIDRWYAIYYPLSTWHSAAGRTRSVAMSSYGLLGSSLGVIHRGLGHS</sequence>
<dbReference type="GO" id="GO:0045202">
    <property type="term" value="C:synapse"/>
    <property type="evidence" value="ECO:0007669"/>
    <property type="project" value="GOC"/>
</dbReference>
<feature type="transmembrane region" description="Helical" evidence="11">
    <location>
        <begin position="62"/>
        <end position="88"/>
    </location>
</feature>
<keyword evidence="14" id="KW-1185">Reference proteome</keyword>
<dbReference type="PANTHER" id="PTHR24248:SF125">
    <property type="entry name" value="DOPAMINE D2-LIKE RECEPTOR"/>
    <property type="match status" value="1"/>
</dbReference>
<dbReference type="SUPFAM" id="SSF81321">
    <property type="entry name" value="Family A G protein-coupled receptor-like"/>
    <property type="match status" value="1"/>
</dbReference>
<keyword evidence="4 11" id="KW-1133">Transmembrane helix</keyword>
<dbReference type="InterPro" id="IPR017452">
    <property type="entry name" value="GPCR_Rhodpsn_7TM"/>
</dbReference>
<comment type="subcellular location">
    <subcellularLocation>
        <location evidence="1">Cell membrane</location>
        <topology evidence="1">Multi-pass membrane protein</topology>
    </subcellularLocation>
</comment>
<dbReference type="PROSITE" id="PS50262">
    <property type="entry name" value="G_PROTEIN_RECEP_F1_2"/>
    <property type="match status" value="1"/>
</dbReference>
<evidence type="ECO:0000256" key="8">
    <source>
        <dbReference type="ARBA" id="ARBA00023170"/>
    </source>
</evidence>
<dbReference type="OrthoDB" id="10071887at2759"/>
<evidence type="ECO:0000256" key="2">
    <source>
        <dbReference type="ARBA" id="ARBA00022475"/>
    </source>
</evidence>
<dbReference type="GO" id="GO:0005886">
    <property type="term" value="C:plasma membrane"/>
    <property type="evidence" value="ECO:0007669"/>
    <property type="project" value="UniProtKB-SubCell"/>
</dbReference>
<evidence type="ECO:0000256" key="7">
    <source>
        <dbReference type="ARBA" id="ARBA00023157"/>
    </source>
</evidence>
<dbReference type="AlphaFoldDB" id="A0A2G8L9B9"/>
<dbReference type="PRINTS" id="PR00237">
    <property type="entry name" value="GPCRRHODOPSN"/>
</dbReference>
<evidence type="ECO:0000256" key="10">
    <source>
        <dbReference type="RuleBase" id="RU000688"/>
    </source>
</evidence>
<keyword evidence="6 11" id="KW-0472">Membrane</keyword>
<dbReference type="Gene3D" id="1.20.1070.10">
    <property type="entry name" value="Rhodopsin 7-helix transmembrane proteins"/>
    <property type="match status" value="1"/>
</dbReference>
<dbReference type="GO" id="GO:0004930">
    <property type="term" value="F:G protein-coupled receptor activity"/>
    <property type="evidence" value="ECO:0007669"/>
    <property type="project" value="UniProtKB-KW"/>
</dbReference>
<dbReference type="STRING" id="307972.A0A2G8L9B9"/>
<proteinExistence type="inferred from homology"/>
<evidence type="ECO:0000256" key="11">
    <source>
        <dbReference type="SAM" id="Phobius"/>
    </source>
</evidence>
<feature type="transmembrane region" description="Helical" evidence="11">
    <location>
        <begin position="29"/>
        <end position="50"/>
    </location>
</feature>
<evidence type="ECO:0000256" key="5">
    <source>
        <dbReference type="ARBA" id="ARBA00023040"/>
    </source>
</evidence>
<dbReference type="EMBL" id="MRZV01000166">
    <property type="protein sequence ID" value="PIK56740.1"/>
    <property type="molecule type" value="Genomic_DNA"/>
</dbReference>
<protein>
    <submittedName>
        <fullName evidence="13">Putative muscarinic acetylcholine receptor M3-like</fullName>
    </submittedName>
</protein>
<dbReference type="GO" id="GO:0001591">
    <property type="term" value="F:dopamine neurotransmitter receptor activity, coupled via Gi/Go"/>
    <property type="evidence" value="ECO:0007669"/>
    <property type="project" value="TreeGrafter"/>
</dbReference>
<dbReference type="Proteomes" id="UP000230750">
    <property type="component" value="Unassembled WGS sequence"/>
</dbReference>
<organism evidence="13 14">
    <name type="scientific">Stichopus japonicus</name>
    <name type="common">Sea cucumber</name>
    <dbReference type="NCBI Taxonomy" id="307972"/>
    <lineage>
        <taxon>Eukaryota</taxon>
        <taxon>Metazoa</taxon>
        <taxon>Echinodermata</taxon>
        <taxon>Eleutherozoa</taxon>
        <taxon>Echinozoa</taxon>
        <taxon>Holothuroidea</taxon>
        <taxon>Aspidochirotacea</taxon>
        <taxon>Aspidochirotida</taxon>
        <taxon>Stichopodidae</taxon>
        <taxon>Apostichopus</taxon>
    </lineage>
</organism>
<feature type="transmembrane region" description="Helical" evidence="11">
    <location>
        <begin position="94"/>
        <end position="120"/>
    </location>
</feature>
<evidence type="ECO:0000256" key="6">
    <source>
        <dbReference type="ARBA" id="ARBA00023136"/>
    </source>
</evidence>
<evidence type="ECO:0000256" key="1">
    <source>
        <dbReference type="ARBA" id="ARBA00004651"/>
    </source>
</evidence>
<evidence type="ECO:0000256" key="3">
    <source>
        <dbReference type="ARBA" id="ARBA00022692"/>
    </source>
</evidence>